<comment type="caution">
    <text evidence="2">The sequence shown here is derived from an EMBL/GenBank/DDBJ whole genome shotgun (WGS) entry which is preliminary data.</text>
</comment>
<keyword evidence="3" id="KW-1185">Reference proteome</keyword>
<organism evidence="2 3">
    <name type="scientific">Trapa incisa</name>
    <dbReference type="NCBI Taxonomy" id="236973"/>
    <lineage>
        <taxon>Eukaryota</taxon>
        <taxon>Viridiplantae</taxon>
        <taxon>Streptophyta</taxon>
        <taxon>Embryophyta</taxon>
        <taxon>Tracheophyta</taxon>
        <taxon>Spermatophyta</taxon>
        <taxon>Magnoliopsida</taxon>
        <taxon>eudicotyledons</taxon>
        <taxon>Gunneridae</taxon>
        <taxon>Pentapetalae</taxon>
        <taxon>rosids</taxon>
        <taxon>malvids</taxon>
        <taxon>Myrtales</taxon>
        <taxon>Lythraceae</taxon>
        <taxon>Trapa</taxon>
    </lineage>
</organism>
<name>A0AAN7GQX1_9MYRT</name>
<evidence type="ECO:0000313" key="2">
    <source>
        <dbReference type="EMBL" id="KAK4749431.1"/>
    </source>
</evidence>
<dbReference type="EMBL" id="JAXIOK010000018">
    <property type="protein sequence ID" value="KAK4749431.1"/>
    <property type="molecule type" value="Genomic_DNA"/>
</dbReference>
<dbReference type="AlphaFoldDB" id="A0AAN7GQX1"/>
<accession>A0AAN7GQX1</accession>
<keyword evidence="1" id="KW-0812">Transmembrane</keyword>
<keyword evidence="1" id="KW-0472">Membrane</keyword>
<proteinExistence type="predicted"/>
<feature type="transmembrane region" description="Helical" evidence="1">
    <location>
        <begin position="75"/>
        <end position="97"/>
    </location>
</feature>
<dbReference type="Proteomes" id="UP001345219">
    <property type="component" value="Chromosome 21"/>
</dbReference>
<keyword evidence="1" id="KW-1133">Transmembrane helix</keyword>
<evidence type="ECO:0000313" key="3">
    <source>
        <dbReference type="Proteomes" id="UP001345219"/>
    </source>
</evidence>
<evidence type="ECO:0000256" key="1">
    <source>
        <dbReference type="SAM" id="Phobius"/>
    </source>
</evidence>
<reference evidence="2 3" key="1">
    <citation type="journal article" date="2023" name="Hortic Res">
        <title>Pangenome of water caltrop reveals structural variations and asymmetric subgenome divergence after allopolyploidization.</title>
        <authorList>
            <person name="Zhang X."/>
            <person name="Chen Y."/>
            <person name="Wang L."/>
            <person name="Yuan Y."/>
            <person name="Fang M."/>
            <person name="Shi L."/>
            <person name="Lu R."/>
            <person name="Comes H.P."/>
            <person name="Ma Y."/>
            <person name="Chen Y."/>
            <person name="Huang G."/>
            <person name="Zhou Y."/>
            <person name="Zheng Z."/>
            <person name="Qiu Y."/>
        </authorList>
    </citation>
    <scope>NUCLEOTIDE SEQUENCE [LARGE SCALE GENOMIC DNA]</scope>
    <source>
        <tissue evidence="2">Roots</tissue>
    </source>
</reference>
<gene>
    <name evidence="2" type="ORF">SAY87_026880</name>
</gene>
<protein>
    <submittedName>
        <fullName evidence="2">Uncharacterized protein</fullName>
    </submittedName>
</protein>
<sequence length="139" mass="15081">MSREAIALLSLAVSREIFYSLLSTIDCSSSLSDLSVILPIGAIRISPLRPLLEFRTTSVPLSAQAPKRWSGDRELGLFISISFACMLSVLLLSYATISASPSPFQLGVSPIFSSFQAQLLADLLSSFNNGRILVSVWRV</sequence>